<reference evidence="11" key="1">
    <citation type="submission" date="2021-06" db="EMBL/GenBank/DDBJ databases">
        <title>Parelaphostrongylus tenuis whole genome reference sequence.</title>
        <authorList>
            <person name="Garwood T.J."/>
            <person name="Larsen P.A."/>
            <person name="Fountain-Jones N.M."/>
            <person name="Garbe J.R."/>
            <person name="Macchietto M.G."/>
            <person name="Kania S.A."/>
            <person name="Gerhold R.W."/>
            <person name="Richards J.E."/>
            <person name="Wolf T.M."/>
        </authorList>
    </citation>
    <scope>NUCLEOTIDE SEQUENCE</scope>
    <source>
        <strain evidence="11">MNPRO001-30</strain>
        <tissue evidence="11">Meninges</tissue>
    </source>
</reference>
<evidence type="ECO:0000256" key="6">
    <source>
        <dbReference type="ARBA" id="ARBA00023157"/>
    </source>
</evidence>
<dbReference type="PROSITE" id="PS50026">
    <property type="entry name" value="EGF_3"/>
    <property type="match status" value="1"/>
</dbReference>
<evidence type="ECO:0000256" key="2">
    <source>
        <dbReference type="ARBA" id="ARBA00022536"/>
    </source>
</evidence>
<dbReference type="InterPro" id="IPR001791">
    <property type="entry name" value="Laminin_G"/>
</dbReference>
<protein>
    <submittedName>
        <fullName evidence="11">LamG</fullName>
    </submittedName>
</protein>
<dbReference type="PANTHER" id="PTHR15036">
    <property type="entry name" value="PIKACHURIN-LIKE PROTEIN"/>
    <property type="match status" value="1"/>
</dbReference>
<keyword evidence="4" id="KW-1133">Transmembrane helix</keyword>
<evidence type="ECO:0000256" key="1">
    <source>
        <dbReference type="ARBA" id="ARBA00004370"/>
    </source>
</evidence>
<name>A0AAD5R7T8_PARTN</name>
<evidence type="ECO:0000256" key="5">
    <source>
        <dbReference type="ARBA" id="ARBA00023136"/>
    </source>
</evidence>
<dbReference type="SUPFAM" id="SSF49899">
    <property type="entry name" value="Concanavalin A-like lectins/glucanases"/>
    <property type="match status" value="2"/>
</dbReference>
<evidence type="ECO:0000313" key="11">
    <source>
        <dbReference type="EMBL" id="KAJ1370980.1"/>
    </source>
</evidence>
<dbReference type="PROSITE" id="PS50025">
    <property type="entry name" value="LAM_G_DOMAIN"/>
    <property type="match status" value="2"/>
</dbReference>
<comment type="caution">
    <text evidence="7">Lacks conserved residue(s) required for the propagation of feature annotation.</text>
</comment>
<keyword evidence="6 8" id="KW-1015">Disulfide bond</keyword>
<feature type="domain" description="Laminin G" evidence="9">
    <location>
        <begin position="117"/>
        <end position="310"/>
    </location>
</feature>
<feature type="disulfide bond" evidence="8">
    <location>
        <begin position="45"/>
        <end position="72"/>
    </location>
</feature>
<dbReference type="Pfam" id="PF02210">
    <property type="entry name" value="Laminin_G_2"/>
    <property type="match status" value="1"/>
</dbReference>
<dbReference type="PANTHER" id="PTHR15036:SF89">
    <property type="entry name" value="NEUREXIN 1, ISOFORM F"/>
    <property type="match status" value="1"/>
</dbReference>
<accession>A0AAD5R7T8</accession>
<gene>
    <name evidence="11" type="primary">NRX-1_1</name>
    <name evidence="11" type="ORF">KIN20_032835</name>
</gene>
<dbReference type="CDD" id="cd00110">
    <property type="entry name" value="LamG"/>
    <property type="match status" value="1"/>
</dbReference>
<keyword evidence="2 7" id="KW-0245">EGF-like domain</keyword>
<evidence type="ECO:0000259" key="10">
    <source>
        <dbReference type="PROSITE" id="PS50026"/>
    </source>
</evidence>
<organism evidence="11 12">
    <name type="scientific">Parelaphostrongylus tenuis</name>
    <name type="common">Meningeal worm</name>
    <dbReference type="NCBI Taxonomy" id="148309"/>
    <lineage>
        <taxon>Eukaryota</taxon>
        <taxon>Metazoa</taxon>
        <taxon>Ecdysozoa</taxon>
        <taxon>Nematoda</taxon>
        <taxon>Chromadorea</taxon>
        <taxon>Rhabditida</taxon>
        <taxon>Rhabditina</taxon>
        <taxon>Rhabditomorpha</taxon>
        <taxon>Strongyloidea</taxon>
        <taxon>Metastrongylidae</taxon>
        <taxon>Parelaphostrongylus</taxon>
    </lineage>
</organism>
<keyword evidence="5" id="KW-0472">Membrane</keyword>
<dbReference type="Gene3D" id="2.60.120.200">
    <property type="match status" value="1"/>
</dbReference>
<evidence type="ECO:0000256" key="4">
    <source>
        <dbReference type="ARBA" id="ARBA00022989"/>
    </source>
</evidence>
<dbReference type="Proteomes" id="UP001196413">
    <property type="component" value="Unassembled WGS sequence"/>
</dbReference>
<dbReference type="FunFam" id="2.10.25.10:FF:000015">
    <property type="entry name" value="neurexin-1 isoform X1"/>
    <property type="match status" value="1"/>
</dbReference>
<dbReference type="Gene3D" id="2.10.25.10">
    <property type="entry name" value="Laminin"/>
    <property type="match status" value="1"/>
</dbReference>
<feature type="domain" description="EGF-like" evidence="10">
    <location>
        <begin position="75"/>
        <end position="112"/>
    </location>
</feature>
<dbReference type="EMBL" id="JAHQIW010006888">
    <property type="protein sequence ID" value="KAJ1370980.1"/>
    <property type="molecule type" value="Genomic_DNA"/>
</dbReference>
<keyword evidence="3" id="KW-0812">Transmembrane</keyword>
<dbReference type="AlphaFoldDB" id="A0AAD5R7T8"/>
<evidence type="ECO:0000256" key="8">
    <source>
        <dbReference type="PROSITE-ProRule" id="PRU00122"/>
    </source>
</evidence>
<dbReference type="InterPro" id="IPR000742">
    <property type="entry name" value="EGF"/>
</dbReference>
<keyword evidence="12" id="KW-1185">Reference proteome</keyword>
<dbReference type="InterPro" id="IPR013320">
    <property type="entry name" value="ConA-like_dom_sf"/>
</dbReference>
<proteinExistence type="predicted"/>
<comment type="subcellular location">
    <subcellularLocation>
        <location evidence="1">Membrane</location>
    </subcellularLocation>
</comment>
<comment type="caution">
    <text evidence="11">The sequence shown here is derived from an EMBL/GenBank/DDBJ whole genome shotgun (WGS) entry which is preliminary data.</text>
</comment>
<evidence type="ECO:0000259" key="9">
    <source>
        <dbReference type="PROSITE" id="PS50025"/>
    </source>
</evidence>
<evidence type="ECO:0000256" key="7">
    <source>
        <dbReference type="PROSITE-ProRule" id="PRU00076"/>
    </source>
</evidence>
<evidence type="ECO:0000313" key="12">
    <source>
        <dbReference type="Proteomes" id="UP001196413"/>
    </source>
</evidence>
<dbReference type="GO" id="GO:0016020">
    <property type="term" value="C:membrane"/>
    <property type="evidence" value="ECO:0007669"/>
    <property type="project" value="UniProtKB-SubCell"/>
</dbReference>
<sequence length="310" mass="34639">MVIESPLLANRQHLSDMRWHTLHFYQVIGGLPLYAPLLRSGFRGCLASVRVNDQAIDIIDDCDEKTEIVRGCSGPVARCSPMACSNGGRCIQQWNSIRCDCTLTAHAGDRCQDAATTVLFSPPSAIFFEYPIADRPSTSRDYMLFAFYTARPSGVLLSVDCAVDQDYFTVYLDNGFLQIKYNLGSREHHFGHYTHKVNDDKMHTVRIHRSDANVTLQVDGQPGIRYRPKGSDELVTLNMQWRVSLGAALNSRHIPSITRRNRRKKSLKIFDPFDGKISGANFNGITILDLYAKAALIGASADEHVPDGRC</sequence>
<evidence type="ECO:0000256" key="3">
    <source>
        <dbReference type="ARBA" id="ARBA00022692"/>
    </source>
</evidence>
<dbReference type="SMART" id="SM00282">
    <property type="entry name" value="LamG"/>
    <property type="match status" value="1"/>
</dbReference>
<feature type="domain" description="Laminin G" evidence="9">
    <location>
        <begin position="1"/>
        <end position="72"/>
    </location>
</feature>
<dbReference type="InterPro" id="IPR050372">
    <property type="entry name" value="Neurexin-related_CASP"/>
</dbReference>